<keyword evidence="5" id="KW-1185">Reference proteome</keyword>
<evidence type="ECO:0000313" key="3">
    <source>
        <dbReference type="EMBL" id="SFS75756.1"/>
    </source>
</evidence>
<dbReference type="EMBL" id="FPAI01000009">
    <property type="protein sequence ID" value="SFS75756.1"/>
    <property type="molecule type" value="Genomic_DNA"/>
</dbReference>
<reference evidence="2 5" key="2">
    <citation type="submission" date="2019-07" db="EMBL/GenBank/DDBJ databases">
        <title>Whole genome shotgun sequence of Halolactibacillus miurensis NBRC 100873.</title>
        <authorList>
            <person name="Hosoyama A."/>
            <person name="Uohara A."/>
            <person name="Ohji S."/>
            <person name="Ichikawa N."/>
        </authorList>
    </citation>
    <scope>NUCLEOTIDE SEQUENCE [LARGE SCALE GENOMIC DNA]</scope>
    <source>
        <strain evidence="2 5">NBRC 100873</strain>
    </source>
</reference>
<accession>A0A1I6SFJ4</accession>
<dbReference type="AlphaFoldDB" id="A0A1I6SFJ4"/>
<dbReference type="GO" id="GO:0003677">
    <property type="term" value="F:DNA binding"/>
    <property type="evidence" value="ECO:0007669"/>
    <property type="project" value="UniProtKB-KW"/>
</dbReference>
<dbReference type="Proteomes" id="UP000199139">
    <property type="component" value="Unassembled WGS sequence"/>
</dbReference>
<keyword evidence="3" id="KW-0238">DNA-binding</keyword>
<reference evidence="3 4" key="1">
    <citation type="submission" date="2016-10" db="EMBL/GenBank/DDBJ databases">
        <authorList>
            <person name="de Groot N.N."/>
        </authorList>
    </citation>
    <scope>NUCLEOTIDE SEQUENCE [LARGE SCALE GENOMIC DNA]</scope>
    <source>
        <strain evidence="3 4">DSM 17074</strain>
    </source>
</reference>
<dbReference type="InterPro" id="IPR010982">
    <property type="entry name" value="Lambda_DNA-bd_dom_sf"/>
</dbReference>
<dbReference type="RefSeq" id="WP_089853812.1">
    <property type="nucleotide sequence ID" value="NZ_BJWJ01000008.1"/>
</dbReference>
<proteinExistence type="predicted"/>
<sequence>MNTNKLKGKMVENEITVTILAEKLGIDKSTLYRKLSNQGEKLSIKEVNEIVKILSLTKEESLAIFFKDSVASDATK</sequence>
<name>A0A1I6SFJ4_9BACI</name>
<evidence type="ECO:0000313" key="5">
    <source>
        <dbReference type="Proteomes" id="UP000321773"/>
    </source>
</evidence>
<dbReference type="STRING" id="306541.SAMN05421668_10911"/>
<dbReference type="OrthoDB" id="2224275at2"/>
<feature type="domain" description="HTH cro/C1-type" evidence="1">
    <location>
        <begin position="5"/>
        <end position="57"/>
    </location>
</feature>
<dbReference type="InterPro" id="IPR001387">
    <property type="entry name" value="Cro/C1-type_HTH"/>
</dbReference>
<dbReference type="Pfam" id="PF13443">
    <property type="entry name" value="HTH_26"/>
    <property type="match status" value="1"/>
</dbReference>
<protein>
    <submittedName>
        <fullName evidence="3">Cro/C1-type HTH DNA-binding domain-containing protein</fullName>
    </submittedName>
</protein>
<dbReference type="Proteomes" id="UP000321773">
    <property type="component" value="Unassembled WGS sequence"/>
</dbReference>
<dbReference type="SUPFAM" id="SSF47413">
    <property type="entry name" value="lambda repressor-like DNA-binding domains"/>
    <property type="match status" value="1"/>
</dbReference>
<gene>
    <name evidence="2" type="ORF">HMI01_11320</name>
    <name evidence="3" type="ORF">SAMN05421668_10911</name>
</gene>
<dbReference type="EMBL" id="BJWJ01000008">
    <property type="protein sequence ID" value="GEM04144.1"/>
    <property type="molecule type" value="Genomic_DNA"/>
</dbReference>
<evidence type="ECO:0000313" key="2">
    <source>
        <dbReference type="EMBL" id="GEM04144.1"/>
    </source>
</evidence>
<evidence type="ECO:0000259" key="1">
    <source>
        <dbReference type="Pfam" id="PF13443"/>
    </source>
</evidence>
<evidence type="ECO:0000313" key="4">
    <source>
        <dbReference type="Proteomes" id="UP000199139"/>
    </source>
</evidence>
<organism evidence="3 4">
    <name type="scientific">Halolactibacillus miurensis</name>
    <dbReference type="NCBI Taxonomy" id="306541"/>
    <lineage>
        <taxon>Bacteria</taxon>
        <taxon>Bacillati</taxon>
        <taxon>Bacillota</taxon>
        <taxon>Bacilli</taxon>
        <taxon>Bacillales</taxon>
        <taxon>Bacillaceae</taxon>
        <taxon>Halolactibacillus</taxon>
    </lineage>
</organism>